<sequence>MASNFIPLYILGVVLILYIVKADEYNKTGLDDNDGSDPIPTTTLTATPATPSAAQNNPTVTTLVQPDYRDSNLTNNITVGSRDGNQTQDQNQNQDQNEDVGVGTSRDDVTTVAAETTPSGATNGRSEEVQLDGTVSNDAITTSSPVLIESTGRGSSATAGYVILFLILLVIVCLVVVLYFQRKKSRKYSFDLAGNDHDTPLTCVEQAGTFEPNEKAGGFDYVIESGGDDHQAMGPVANGSAGEARSAGENGEKQGHGDSDGDSFDNFCGHAITLTPTVKRVGFSLDMSDRQSDKSDNGEQNGNNNNVAVGMTPEPPGLTFDPVGPGDVFTEISLDI</sequence>
<dbReference type="Proteomes" id="UP001652741">
    <property type="component" value="Chromosome ssa07"/>
</dbReference>
<proteinExistence type="predicted"/>
<keyword evidence="2" id="KW-0472">Membrane</keyword>
<name>A0ABM3F259_SALSA</name>
<protein>
    <submittedName>
        <fullName evidence="5">Uncharacterized protein</fullName>
    </submittedName>
</protein>
<dbReference type="RefSeq" id="XP_045577380.1">
    <property type="nucleotide sequence ID" value="XM_045721424.1"/>
</dbReference>
<keyword evidence="2" id="KW-0812">Transmembrane</keyword>
<feature type="signal peptide" evidence="3">
    <location>
        <begin position="1"/>
        <end position="22"/>
    </location>
</feature>
<evidence type="ECO:0000313" key="5">
    <source>
        <dbReference type="RefSeq" id="XP_045577380.1"/>
    </source>
</evidence>
<organism evidence="4 5">
    <name type="scientific">Salmo salar</name>
    <name type="common">Atlantic salmon</name>
    <dbReference type="NCBI Taxonomy" id="8030"/>
    <lineage>
        <taxon>Eukaryota</taxon>
        <taxon>Metazoa</taxon>
        <taxon>Chordata</taxon>
        <taxon>Craniata</taxon>
        <taxon>Vertebrata</taxon>
        <taxon>Euteleostomi</taxon>
        <taxon>Actinopterygii</taxon>
        <taxon>Neopterygii</taxon>
        <taxon>Teleostei</taxon>
        <taxon>Protacanthopterygii</taxon>
        <taxon>Salmoniformes</taxon>
        <taxon>Salmonidae</taxon>
        <taxon>Salmoninae</taxon>
        <taxon>Salmo</taxon>
    </lineage>
</organism>
<feature type="compositionally biased region" description="Low complexity" evidence="1">
    <location>
        <begin position="40"/>
        <end position="59"/>
    </location>
</feature>
<keyword evidence="2" id="KW-1133">Transmembrane helix</keyword>
<feature type="region of interest" description="Disordered" evidence="1">
    <location>
        <begin position="230"/>
        <end position="262"/>
    </location>
</feature>
<evidence type="ECO:0000256" key="3">
    <source>
        <dbReference type="SAM" id="SignalP"/>
    </source>
</evidence>
<feature type="chain" id="PRO_5045821540" evidence="3">
    <location>
        <begin position="23"/>
        <end position="336"/>
    </location>
</feature>
<gene>
    <name evidence="5" type="primary">LOC106595406</name>
</gene>
<dbReference type="GeneID" id="106595406"/>
<feature type="compositionally biased region" description="Basic and acidic residues" evidence="1">
    <location>
        <begin position="250"/>
        <end position="259"/>
    </location>
</feature>
<evidence type="ECO:0000313" key="4">
    <source>
        <dbReference type="Proteomes" id="UP001652741"/>
    </source>
</evidence>
<feature type="transmembrane region" description="Helical" evidence="2">
    <location>
        <begin position="159"/>
        <end position="180"/>
    </location>
</feature>
<evidence type="ECO:0000256" key="2">
    <source>
        <dbReference type="SAM" id="Phobius"/>
    </source>
</evidence>
<keyword evidence="3" id="KW-0732">Signal</keyword>
<feature type="region of interest" description="Disordered" evidence="1">
    <location>
        <begin position="288"/>
        <end position="326"/>
    </location>
</feature>
<reference evidence="5" key="1">
    <citation type="submission" date="2025-08" db="UniProtKB">
        <authorList>
            <consortium name="RefSeq"/>
        </authorList>
    </citation>
    <scope>IDENTIFICATION</scope>
</reference>
<keyword evidence="4" id="KW-1185">Reference proteome</keyword>
<feature type="compositionally biased region" description="Low complexity" evidence="1">
    <location>
        <begin position="83"/>
        <end position="95"/>
    </location>
</feature>
<feature type="region of interest" description="Disordered" evidence="1">
    <location>
        <begin position="28"/>
        <end position="109"/>
    </location>
</feature>
<evidence type="ECO:0000256" key="1">
    <source>
        <dbReference type="SAM" id="MobiDB-lite"/>
    </source>
</evidence>
<feature type="compositionally biased region" description="Basic and acidic residues" evidence="1">
    <location>
        <begin position="288"/>
        <end position="297"/>
    </location>
</feature>
<accession>A0ABM3F259</accession>